<dbReference type="AlphaFoldDB" id="A0A9D4JPI0"/>
<reference evidence="2" key="2">
    <citation type="submission" date="2020-11" db="EMBL/GenBank/DDBJ databases">
        <authorList>
            <person name="McCartney M.A."/>
            <person name="Auch B."/>
            <person name="Kono T."/>
            <person name="Mallez S."/>
            <person name="Becker A."/>
            <person name="Gohl D.M."/>
            <person name="Silverstein K.A.T."/>
            <person name="Koren S."/>
            <person name="Bechman K.B."/>
            <person name="Herman A."/>
            <person name="Abrahante J.E."/>
            <person name="Garbe J."/>
        </authorList>
    </citation>
    <scope>NUCLEOTIDE SEQUENCE</scope>
    <source>
        <strain evidence="2">Duluth1</strain>
        <tissue evidence="2">Whole animal</tissue>
    </source>
</reference>
<comment type="caution">
    <text evidence="2">The sequence shown here is derived from an EMBL/GenBank/DDBJ whole genome shotgun (WGS) entry which is preliminary data.</text>
</comment>
<evidence type="ECO:0000313" key="2">
    <source>
        <dbReference type="EMBL" id="KAH3819681.1"/>
    </source>
</evidence>
<proteinExistence type="predicted"/>
<name>A0A9D4JPI0_DREPO</name>
<dbReference type="Proteomes" id="UP000828390">
    <property type="component" value="Unassembled WGS sequence"/>
</dbReference>
<accession>A0A9D4JPI0</accession>
<organism evidence="2 3">
    <name type="scientific">Dreissena polymorpha</name>
    <name type="common">Zebra mussel</name>
    <name type="synonym">Mytilus polymorpha</name>
    <dbReference type="NCBI Taxonomy" id="45954"/>
    <lineage>
        <taxon>Eukaryota</taxon>
        <taxon>Metazoa</taxon>
        <taxon>Spiralia</taxon>
        <taxon>Lophotrochozoa</taxon>
        <taxon>Mollusca</taxon>
        <taxon>Bivalvia</taxon>
        <taxon>Autobranchia</taxon>
        <taxon>Heteroconchia</taxon>
        <taxon>Euheterodonta</taxon>
        <taxon>Imparidentia</taxon>
        <taxon>Neoheterodontei</taxon>
        <taxon>Myida</taxon>
        <taxon>Dreissenoidea</taxon>
        <taxon>Dreissenidae</taxon>
        <taxon>Dreissena</taxon>
    </lineage>
</organism>
<dbReference type="EMBL" id="JAIWYP010000005">
    <property type="protein sequence ID" value="KAH3819681.1"/>
    <property type="molecule type" value="Genomic_DNA"/>
</dbReference>
<keyword evidence="3" id="KW-1185">Reference proteome</keyword>
<reference evidence="2" key="1">
    <citation type="journal article" date="2019" name="bioRxiv">
        <title>The Genome of the Zebra Mussel, Dreissena polymorpha: A Resource for Invasive Species Research.</title>
        <authorList>
            <person name="McCartney M.A."/>
            <person name="Auch B."/>
            <person name="Kono T."/>
            <person name="Mallez S."/>
            <person name="Zhang Y."/>
            <person name="Obille A."/>
            <person name="Becker A."/>
            <person name="Abrahante J.E."/>
            <person name="Garbe J."/>
            <person name="Badalamenti J.P."/>
            <person name="Herman A."/>
            <person name="Mangelson H."/>
            <person name="Liachko I."/>
            <person name="Sullivan S."/>
            <person name="Sone E.D."/>
            <person name="Koren S."/>
            <person name="Silverstein K.A.T."/>
            <person name="Beckman K.B."/>
            <person name="Gohl D.M."/>
        </authorList>
    </citation>
    <scope>NUCLEOTIDE SEQUENCE</scope>
    <source>
        <strain evidence="2">Duluth1</strain>
        <tissue evidence="2">Whole animal</tissue>
    </source>
</reference>
<sequence>MPSSVHHPLIHIHTHINTSKIWLRTDGKTDGQRQNNIHPPMAGDKNGMNNATVTIQQDELTCSVHPQDIIRTNVLIKFHEEWTKNAKNTPTPGGHVLPAGTLFKFLQDIIGTNFLTKFH</sequence>
<protein>
    <submittedName>
        <fullName evidence="2">Uncharacterized protein</fullName>
    </submittedName>
</protein>
<evidence type="ECO:0000313" key="3">
    <source>
        <dbReference type="Proteomes" id="UP000828390"/>
    </source>
</evidence>
<evidence type="ECO:0000256" key="1">
    <source>
        <dbReference type="SAM" id="MobiDB-lite"/>
    </source>
</evidence>
<feature type="region of interest" description="Disordered" evidence="1">
    <location>
        <begin position="27"/>
        <end position="48"/>
    </location>
</feature>
<gene>
    <name evidence="2" type="ORF">DPMN_121423</name>
</gene>